<organism evidence="10 11">
    <name type="scientific">Heterocephalus glaber</name>
    <name type="common">Naked mole rat</name>
    <dbReference type="NCBI Taxonomy" id="10181"/>
    <lineage>
        <taxon>Eukaryota</taxon>
        <taxon>Metazoa</taxon>
        <taxon>Chordata</taxon>
        <taxon>Craniata</taxon>
        <taxon>Vertebrata</taxon>
        <taxon>Euteleostomi</taxon>
        <taxon>Mammalia</taxon>
        <taxon>Eutheria</taxon>
        <taxon>Euarchontoglires</taxon>
        <taxon>Glires</taxon>
        <taxon>Rodentia</taxon>
        <taxon>Hystricomorpha</taxon>
        <taxon>Bathyergidae</taxon>
        <taxon>Heterocephalus</taxon>
    </lineage>
</organism>
<dbReference type="GO" id="GO:1904071">
    <property type="term" value="P:presynaptic active zone assembly"/>
    <property type="evidence" value="ECO:0007669"/>
    <property type="project" value="TreeGrafter"/>
</dbReference>
<feature type="compositionally biased region" description="Basic and acidic residues" evidence="8">
    <location>
        <begin position="140"/>
        <end position="154"/>
    </location>
</feature>
<keyword evidence="6" id="KW-0966">Cell projection</keyword>
<dbReference type="GO" id="GO:0098978">
    <property type="term" value="C:glutamatergic synapse"/>
    <property type="evidence" value="ECO:0007669"/>
    <property type="project" value="TreeGrafter"/>
</dbReference>
<dbReference type="GO" id="GO:0008270">
    <property type="term" value="F:zinc ion binding"/>
    <property type="evidence" value="ECO:0007669"/>
    <property type="project" value="UniProtKB-KW"/>
</dbReference>
<evidence type="ECO:0000256" key="1">
    <source>
        <dbReference type="ARBA" id="ARBA00022723"/>
    </source>
</evidence>
<feature type="compositionally biased region" description="Pro residues" evidence="8">
    <location>
        <begin position="401"/>
        <end position="410"/>
    </location>
</feature>
<feature type="region of interest" description="Disordered" evidence="8">
    <location>
        <begin position="129"/>
        <end position="417"/>
    </location>
</feature>
<feature type="region of interest" description="Disordered" evidence="8">
    <location>
        <begin position="1"/>
        <end position="107"/>
    </location>
</feature>
<reference evidence="10 11" key="1">
    <citation type="journal article" date="2011" name="Nature">
        <title>Genome sequencing reveals insights into physiology and longevity of the naked mole rat.</title>
        <authorList>
            <person name="Kim E.B."/>
            <person name="Fang X."/>
            <person name="Fushan A.A."/>
            <person name="Huang Z."/>
            <person name="Lobanov A.V."/>
            <person name="Han L."/>
            <person name="Marino S.M."/>
            <person name="Sun X."/>
            <person name="Turanov A.A."/>
            <person name="Yang P."/>
            <person name="Yim S.H."/>
            <person name="Zhao X."/>
            <person name="Kasaikina M.V."/>
            <person name="Stoletzki N."/>
            <person name="Peng C."/>
            <person name="Polak P."/>
            <person name="Xiong Z."/>
            <person name="Kiezun A."/>
            <person name="Zhu Y."/>
            <person name="Chen Y."/>
            <person name="Kryukov G.V."/>
            <person name="Zhang Q."/>
            <person name="Peshkin L."/>
            <person name="Yang L."/>
            <person name="Bronson R.T."/>
            <person name="Buffenstein R."/>
            <person name="Wang B."/>
            <person name="Han C."/>
            <person name="Li Q."/>
            <person name="Chen L."/>
            <person name="Zhao W."/>
            <person name="Sunyaev S.R."/>
            <person name="Park T.J."/>
            <person name="Zhang G."/>
            <person name="Wang J."/>
            <person name="Gladyshev V.N."/>
        </authorList>
    </citation>
    <scope>NUCLEOTIDE SEQUENCE [LARGE SCALE GENOMIC DNA]</scope>
</reference>
<comment type="subcellular location">
    <subcellularLocation>
        <location evidence="7">Presynaptic active zone</location>
    </subcellularLocation>
</comment>
<dbReference type="Gene3D" id="3.30.40.10">
    <property type="entry name" value="Zinc/RING finger domain, C3HC4 (zinc finger)"/>
    <property type="match status" value="1"/>
</dbReference>
<evidence type="ECO:0000256" key="2">
    <source>
        <dbReference type="ARBA" id="ARBA00022737"/>
    </source>
</evidence>
<accession>G5B0R6</accession>
<dbReference type="EMBL" id="JH167830">
    <property type="protein sequence ID" value="EHB02877.1"/>
    <property type="molecule type" value="Genomic_DNA"/>
</dbReference>
<dbReference type="AlphaFoldDB" id="G5B0R6"/>
<evidence type="ECO:0000313" key="11">
    <source>
        <dbReference type="Proteomes" id="UP000006813"/>
    </source>
</evidence>
<feature type="compositionally biased region" description="Polar residues" evidence="8">
    <location>
        <begin position="180"/>
        <end position="195"/>
    </location>
</feature>
<sequence>MRAERVSAREPCPALPSPAQLHKPRFKPLLFFMQKKQELDSSPPPRQPGKPPDPGRPVQPGLSKSRTTDTFRSEQKLPGRSPSTISLKESKSRTDFKEEHKSSMMPGFLSEVNPLSAVSSVVNKFNPFDLISDSEASQEEATKKQRTAQKDQGKPEGVTKPPSQQSPKPVPKQQGPARDSVQQEGSPQSVPSQQAEKVKSQPPGAGTPAQGPLPPPQTDQAKSPLQCDAAKLQAKPSDPGWGEAAKPLQHSLSKLTVQLAGPGKPPAQQPGPEKSQPGPAKPALQQPGLAKALGPQPGIVKHPAQQLGTPKSTAQQPAPQSPAKTLGPTKTPAQPGPGKTPVQQPGPAKPPAQQPGPAKPSSQQPGLPKPQAQQPGRGKPAAQHPGPGKPLAQQSSKPVTGKPPQPPPTSPSVTQIPVQDSSKTICPLCNTTELLLHVPEKANFNTCTECQTTVCSLCGFNPNPHLTESELSFSSSLIFAAESPSRTHWYSRGLAWLRLFCSSTFMTGCAELGCGAVTEDVGSCMNPMAAGFSESVLASGDT</sequence>
<keyword evidence="4" id="KW-0862">Zinc</keyword>
<keyword evidence="5" id="KW-0770">Synapse</keyword>
<dbReference type="GO" id="GO:0035418">
    <property type="term" value="P:protein localization to synapse"/>
    <property type="evidence" value="ECO:0007669"/>
    <property type="project" value="TreeGrafter"/>
</dbReference>
<name>G5B0R6_HETGA</name>
<dbReference type="InterPro" id="IPR011011">
    <property type="entry name" value="Znf_FYVE_PHD"/>
</dbReference>
<feature type="compositionally biased region" description="Basic and acidic residues" evidence="8">
    <location>
        <begin position="66"/>
        <end position="77"/>
    </location>
</feature>
<dbReference type="InterPro" id="IPR013083">
    <property type="entry name" value="Znf_RING/FYVE/PHD"/>
</dbReference>
<feature type="compositionally biased region" description="Low complexity" evidence="8">
    <location>
        <begin position="201"/>
        <end position="210"/>
    </location>
</feature>
<gene>
    <name evidence="10" type="ORF">GW7_02702</name>
</gene>
<dbReference type="GO" id="GO:0098882">
    <property type="term" value="F:structural constituent of presynaptic active zone"/>
    <property type="evidence" value="ECO:0007669"/>
    <property type="project" value="TreeGrafter"/>
</dbReference>
<keyword evidence="3" id="KW-0863">Zinc-finger</keyword>
<evidence type="ECO:0000259" key="9">
    <source>
        <dbReference type="Pfam" id="PF05715"/>
    </source>
</evidence>
<dbReference type="SUPFAM" id="SSF57903">
    <property type="entry name" value="FYVE/PHD zinc finger"/>
    <property type="match status" value="1"/>
</dbReference>
<feature type="compositionally biased region" description="Polar residues" evidence="8">
    <location>
        <begin position="306"/>
        <end position="318"/>
    </location>
</feature>
<dbReference type="GO" id="GO:0048788">
    <property type="term" value="C:cytoskeleton of presynaptic active zone"/>
    <property type="evidence" value="ECO:0007669"/>
    <property type="project" value="TreeGrafter"/>
</dbReference>
<keyword evidence="2" id="KW-0677">Repeat</keyword>
<feature type="compositionally biased region" description="Low complexity" evidence="8">
    <location>
        <begin position="160"/>
        <end position="176"/>
    </location>
</feature>
<evidence type="ECO:0000256" key="5">
    <source>
        <dbReference type="ARBA" id="ARBA00023018"/>
    </source>
</evidence>
<feature type="compositionally biased region" description="Pro residues" evidence="8">
    <location>
        <begin position="347"/>
        <end position="358"/>
    </location>
</feature>
<dbReference type="InterPro" id="IPR052098">
    <property type="entry name" value="Presynaptic_Scaffold_Bsn/Pclo"/>
</dbReference>
<dbReference type="GO" id="GO:0030424">
    <property type="term" value="C:axon"/>
    <property type="evidence" value="ECO:0007669"/>
    <property type="project" value="TreeGrafter"/>
</dbReference>
<dbReference type="STRING" id="10181.G5B0R6"/>
<dbReference type="InterPro" id="IPR008899">
    <property type="entry name" value="Znf_piccolo"/>
</dbReference>
<dbReference type="PRINTS" id="PR01217">
    <property type="entry name" value="PRICHEXTENSN"/>
</dbReference>
<evidence type="ECO:0000313" key="10">
    <source>
        <dbReference type="EMBL" id="EHB02877.1"/>
    </source>
</evidence>
<evidence type="ECO:0000256" key="3">
    <source>
        <dbReference type="ARBA" id="ARBA00022771"/>
    </source>
</evidence>
<dbReference type="Pfam" id="PF05715">
    <property type="entry name" value="zf-piccolo"/>
    <property type="match status" value="1"/>
</dbReference>
<evidence type="ECO:0000256" key="8">
    <source>
        <dbReference type="SAM" id="MobiDB-lite"/>
    </source>
</evidence>
<dbReference type="GO" id="GO:0098982">
    <property type="term" value="C:GABA-ergic synapse"/>
    <property type="evidence" value="ECO:0007669"/>
    <property type="project" value="TreeGrafter"/>
</dbReference>
<feature type="domain" description="Zinc finger piccolo-type" evidence="9">
    <location>
        <begin position="425"/>
        <end position="468"/>
    </location>
</feature>
<dbReference type="PANTHER" id="PTHR14113:SF6">
    <property type="entry name" value="PROTEIN PICCOLO"/>
    <property type="match status" value="1"/>
</dbReference>
<dbReference type="PANTHER" id="PTHR14113">
    <property type="entry name" value="PICCOLO/BASSOON"/>
    <property type="match status" value="1"/>
</dbReference>
<evidence type="ECO:0000256" key="4">
    <source>
        <dbReference type="ARBA" id="ARBA00022833"/>
    </source>
</evidence>
<feature type="compositionally biased region" description="Pro residues" evidence="8">
    <location>
        <begin position="42"/>
        <end position="57"/>
    </location>
</feature>
<evidence type="ECO:0000256" key="7">
    <source>
        <dbReference type="ARBA" id="ARBA00034101"/>
    </source>
</evidence>
<dbReference type="InParanoid" id="G5B0R6"/>
<evidence type="ECO:0000256" key="6">
    <source>
        <dbReference type="ARBA" id="ARBA00023273"/>
    </source>
</evidence>
<proteinExistence type="predicted"/>
<keyword evidence="1" id="KW-0479">Metal-binding</keyword>
<feature type="compositionally biased region" description="Basic and acidic residues" evidence="8">
    <location>
        <begin position="88"/>
        <end position="102"/>
    </location>
</feature>
<dbReference type="Proteomes" id="UP000006813">
    <property type="component" value="Unassembled WGS sequence"/>
</dbReference>
<protein>
    <submittedName>
        <fullName evidence="10">Protein piccolo</fullName>
    </submittedName>
</protein>